<dbReference type="AlphaFoldDB" id="W2UZZ6"/>
<dbReference type="GO" id="GO:0003677">
    <property type="term" value="F:DNA binding"/>
    <property type="evidence" value="ECO:0007669"/>
    <property type="project" value="InterPro"/>
</dbReference>
<dbReference type="InterPro" id="IPR010982">
    <property type="entry name" value="Lambda_DNA-bd_dom_sf"/>
</dbReference>
<evidence type="ECO:0000313" key="2">
    <source>
        <dbReference type="EMBL" id="ETO91564.1"/>
    </source>
</evidence>
<dbReference type="InterPro" id="IPR039554">
    <property type="entry name" value="HigA2-like_HTH"/>
</dbReference>
<keyword evidence="3" id="KW-1185">Reference proteome</keyword>
<sequence>MSDFSEKEIVDNDITDITQCDVTTNRSGSHGYEVIDSDKCDTNFNDQDEEQLLKERTIIKIDLSDSILDMKRKLIQLISNEIKINYWKQTFAAKLLEIDQPKVSQLINQKIEGFSVDRLLRFIVLMGFRIEIVIVR</sequence>
<comment type="caution">
    <text evidence="2">The sequence shown here is derived from an EMBL/GenBank/DDBJ whole genome shotgun (WGS) entry which is preliminary data.</text>
</comment>
<proteinExistence type="predicted"/>
<organism evidence="2 3">
    <name type="scientific">Candidatus Xenolissoclinum pacificiensis L6</name>
    <dbReference type="NCBI Taxonomy" id="1401685"/>
    <lineage>
        <taxon>Bacteria</taxon>
        <taxon>Pseudomonadati</taxon>
        <taxon>Pseudomonadota</taxon>
        <taxon>Alphaproteobacteria</taxon>
        <taxon>Rickettsiales</taxon>
        <taxon>Anaplasmataceae</taxon>
        <taxon>Candidatus Xenolissoclinum</taxon>
    </lineage>
</organism>
<dbReference type="STRING" id="1401685.P857_11"/>
<reference evidence="2 3" key="1">
    <citation type="journal article" date="2013" name="PLoS ONE">
        <title>Bacterial endosymbiosis in a chordate host: long-term co-evolution and conservation of secondary metabolism.</title>
        <authorList>
            <person name="Kwan J.C."/>
            <person name="Schmidt E.W."/>
        </authorList>
    </citation>
    <scope>NUCLEOTIDE SEQUENCE [LARGE SCALE GENOMIC DNA]</scope>
    <source>
        <strain evidence="3">L6</strain>
    </source>
</reference>
<name>W2UZZ6_9RICK</name>
<evidence type="ECO:0000313" key="3">
    <source>
        <dbReference type="Proteomes" id="UP000018951"/>
    </source>
</evidence>
<dbReference type="EMBL" id="AXCJ01000002">
    <property type="protein sequence ID" value="ETO91564.1"/>
    <property type="molecule type" value="Genomic_DNA"/>
</dbReference>
<evidence type="ECO:0000259" key="1">
    <source>
        <dbReference type="Pfam" id="PF13744"/>
    </source>
</evidence>
<gene>
    <name evidence="2" type="ORF">P857_11</name>
</gene>
<dbReference type="SUPFAM" id="SSF47413">
    <property type="entry name" value="lambda repressor-like DNA-binding domains"/>
    <property type="match status" value="1"/>
</dbReference>
<feature type="domain" description="HigA2-like helix-turn-helix" evidence="1">
    <location>
        <begin position="67"/>
        <end position="134"/>
    </location>
</feature>
<dbReference type="Pfam" id="PF13744">
    <property type="entry name" value="HTH_37"/>
    <property type="match status" value="1"/>
</dbReference>
<accession>W2UZZ6</accession>
<dbReference type="Gene3D" id="1.10.260.40">
    <property type="entry name" value="lambda repressor-like DNA-binding domains"/>
    <property type="match status" value="1"/>
</dbReference>
<dbReference type="Proteomes" id="UP000018951">
    <property type="component" value="Unassembled WGS sequence"/>
</dbReference>
<protein>
    <recommendedName>
        <fullName evidence="1">HigA2-like helix-turn-helix domain-containing protein</fullName>
    </recommendedName>
</protein>